<keyword evidence="1" id="KW-0472">Membrane</keyword>
<dbReference type="Proteomes" id="UP000790580">
    <property type="component" value="Unassembled WGS sequence"/>
</dbReference>
<evidence type="ECO:0000256" key="1">
    <source>
        <dbReference type="SAM" id="Phobius"/>
    </source>
</evidence>
<dbReference type="EMBL" id="JAHQCR010000074">
    <property type="protein sequence ID" value="MBU9723271.1"/>
    <property type="molecule type" value="Genomic_DNA"/>
</dbReference>
<reference evidence="2 3" key="1">
    <citation type="submission" date="2021-06" db="EMBL/GenBank/DDBJ databases">
        <title>Bacillus sp. RD4P76, an endophyte from a halophyte.</title>
        <authorList>
            <person name="Sun J.-Q."/>
        </authorList>
    </citation>
    <scope>NUCLEOTIDE SEQUENCE [LARGE SCALE GENOMIC DNA]</scope>
    <source>
        <strain evidence="2 3">JCM 17098</strain>
    </source>
</reference>
<keyword evidence="1" id="KW-0812">Transmembrane</keyword>
<keyword evidence="3" id="KW-1185">Reference proteome</keyword>
<feature type="transmembrane region" description="Helical" evidence="1">
    <location>
        <begin position="342"/>
        <end position="361"/>
    </location>
</feature>
<evidence type="ECO:0000313" key="2">
    <source>
        <dbReference type="EMBL" id="MBU9723271.1"/>
    </source>
</evidence>
<sequence>MNLAKEYIREASNKKNNYGNKKQKLNFIIKPTETKHRIQSKGDYVIALTKEKIEELKIKNMAVIEVISELKKGKKSDKSNIKDIRIHCSIIEDSNIDTNVDIKHTEGKDIELVPILVDQNIRNSLGVSEFRDKVKSELDLGSIHSINIYPLKIALFDKIKNRLSYIFGRRYLILRVQKSDVNDLEKQICRIDDEAIEILGTHSGSKVVVESTIKIKEHYFNKYNYYKAKRGILPWILEKIYYYKLNKNKDNNKYIFVNKSIKTYTLHDSIIARRKEAYKKQDLNEGMNVRFPDPDQLLNVEPDIHPIYMDKHDREQLGVSSLDVVKVKRSLSDLFFKEMRDFGVLFSITFLTTVLTLFQVFPGMSSLIIIAPIVSIVFSVLMIMLNIRARIK</sequence>
<evidence type="ECO:0000313" key="3">
    <source>
        <dbReference type="Proteomes" id="UP000790580"/>
    </source>
</evidence>
<feature type="transmembrane region" description="Helical" evidence="1">
    <location>
        <begin position="367"/>
        <end position="387"/>
    </location>
</feature>
<gene>
    <name evidence="2" type="ORF">KS407_17785</name>
</gene>
<accession>A0ABS6JYV6</accession>
<name>A0ABS6JYV6_9BACI</name>
<protein>
    <submittedName>
        <fullName evidence="2">Uncharacterized protein</fullName>
    </submittedName>
</protein>
<comment type="caution">
    <text evidence="2">The sequence shown here is derived from an EMBL/GenBank/DDBJ whole genome shotgun (WGS) entry which is preliminary data.</text>
</comment>
<dbReference type="RefSeq" id="WP_088076775.1">
    <property type="nucleotide sequence ID" value="NZ_JAHQCR010000074.1"/>
</dbReference>
<organism evidence="2 3">
    <name type="scientific">Evansella alkalicola</name>
    <dbReference type="NCBI Taxonomy" id="745819"/>
    <lineage>
        <taxon>Bacteria</taxon>
        <taxon>Bacillati</taxon>
        <taxon>Bacillota</taxon>
        <taxon>Bacilli</taxon>
        <taxon>Bacillales</taxon>
        <taxon>Bacillaceae</taxon>
        <taxon>Evansella</taxon>
    </lineage>
</organism>
<keyword evidence="1" id="KW-1133">Transmembrane helix</keyword>
<proteinExistence type="predicted"/>